<comment type="caution">
    <text evidence="2">The sequence shown here is derived from an EMBL/GenBank/DDBJ whole genome shotgun (WGS) entry which is preliminary data.</text>
</comment>
<dbReference type="PANTHER" id="PTHR35596:SF1">
    <property type="entry name" value="MICROBIAL-TYPE PARG CATALYTIC DOMAIN-CONTAINING PROTEIN"/>
    <property type="match status" value="1"/>
</dbReference>
<dbReference type="EMBL" id="CAXDID020000238">
    <property type="protein sequence ID" value="CAL6062229.1"/>
    <property type="molecule type" value="Genomic_DNA"/>
</dbReference>
<dbReference type="PANTHER" id="PTHR35596">
    <property type="entry name" value="DUF2263 DOMAIN-CONTAINING PROTEIN"/>
    <property type="match status" value="1"/>
</dbReference>
<dbReference type="PIRSF" id="PIRSF014899">
    <property type="entry name" value="UCP014899"/>
    <property type="match status" value="1"/>
</dbReference>
<dbReference type="InterPro" id="IPR012664">
    <property type="entry name" value="CHP02452"/>
</dbReference>
<reference evidence="2 3" key="1">
    <citation type="submission" date="2024-07" db="EMBL/GenBank/DDBJ databases">
        <authorList>
            <person name="Akdeniz Z."/>
        </authorList>
    </citation>
    <scope>NUCLEOTIDE SEQUENCE [LARGE SCALE GENOMIC DNA]</scope>
</reference>
<dbReference type="Gene3D" id="3.40.220.10">
    <property type="entry name" value="Leucine Aminopeptidase, subunit E, domain 1"/>
    <property type="match status" value="1"/>
</dbReference>
<gene>
    <name evidence="2" type="ORF">HINF_LOCUS50089</name>
</gene>
<evidence type="ECO:0000259" key="1">
    <source>
        <dbReference type="Pfam" id="PF10021"/>
    </source>
</evidence>
<dbReference type="InterPro" id="IPR019261">
    <property type="entry name" value="PARG_cat_microbial"/>
</dbReference>
<organism evidence="2 3">
    <name type="scientific">Hexamita inflata</name>
    <dbReference type="NCBI Taxonomy" id="28002"/>
    <lineage>
        <taxon>Eukaryota</taxon>
        <taxon>Metamonada</taxon>
        <taxon>Diplomonadida</taxon>
        <taxon>Hexamitidae</taxon>
        <taxon>Hexamitinae</taxon>
        <taxon>Hexamita</taxon>
    </lineage>
</organism>
<dbReference type="NCBIfam" id="TIGR02452">
    <property type="entry name" value="TIGR02452 family protein"/>
    <property type="match status" value="1"/>
</dbReference>
<accession>A0ABP1KJI2</accession>
<sequence>MSTRKARQAIGNETVRISNTREYMLNGQKITLPPLEQPVVYTEQMLADLAQKPVQAKYPENIVYNSCSISAALKFAPKRIAILNFANEKEPGGGFLQGVVAQEQQLCYCSDLYTSLTKCNRDYYFYNCEQTSQENTGRIIVSQNTVIRDQDFNFIEPVPVTIITCAAVRAYLIKDQIQVQQFMKTRIKNIMNVLNDLNVDVAILGAFGCGVFKNDVQFVAKCFAEEGHKGGKVNCFAIFKCEENLNAFQKEFEGQQEQE</sequence>
<dbReference type="Pfam" id="PF10021">
    <property type="entry name" value="PARG_cat_microb"/>
    <property type="match status" value="1"/>
</dbReference>
<evidence type="ECO:0000313" key="2">
    <source>
        <dbReference type="EMBL" id="CAL6062229.1"/>
    </source>
</evidence>
<dbReference type="Proteomes" id="UP001642409">
    <property type="component" value="Unassembled WGS sequence"/>
</dbReference>
<protein>
    <recommendedName>
        <fullName evidence="1">Microbial-type PARG catalytic domain-containing protein</fullName>
    </recommendedName>
</protein>
<keyword evidence="3" id="KW-1185">Reference proteome</keyword>
<evidence type="ECO:0000313" key="3">
    <source>
        <dbReference type="Proteomes" id="UP001642409"/>
    </source>
</evidence>
<dbReference type="InterPro" id="IPR043472">
    <property type="entry name" value="Macro_dom-like"/>
</dbReference>
<feature type="domain" description="Microbial-type PARG catalytic" evidence="1">
    <location>
        <begin position="13"/>
        <end position="145"/>
    </location>
</feature>
<proteinExistence type="predicted"/>
<name>A0ABP1KJI2_9EUKA</name>